<reference evidence="2 3" key="1">
    <citation type="submission" date="2024-10" db="EMBL/GenBank/DDBJ databases">
        <title>The Natural Products Discovery Center: Release of the First 8490 Sequenced Strains for Exploring Actinobacteria Biosynthetic Diversity.</title>
        <authorList>
            <person name="Kalkreuter E."/>
            <person name="Kautsar S.A."/>
            <person name="Yang D."/>
            <person name="Bader C.D."/>
            <person name="Teijaro C.N."/>
            <person name="Fluegel L."/>
            <person name="Davis C.M."/>
            <person name="Simpson J.R."/>
            <person name="Lauterbach L."/>
            <person name="Steele A.D."/>
            <person name="Gui C."/>
            <person name="Meng S."/>
            <person name="Li G."/>
            <person name="Viehrig K."/>
            <person name="Ye F."/>
            <person name="Su P."/>
            <person name="Kiefer A.F."/>
            <person name="Nichols A."/>
            <person name="Cepeda A.J."/>
            <person name="Yan W."/>
            <person name="Fan B."/>
            <person name="Jiang Y."/>
            <person name="Adhikari A."/>
            <person name="Zheng C.-J."/>
            <person name="Schuster L."/>
            <person name="Cowan T.M."/>
            <person name="Smanski M.J."/>
            <person name="Chevrette M.G."/>
            <person name="De Carvalho L.P.S."/>
            <person name="Shen B."/>
        </authorList>
    </citation>
    <scope>NUCLEOTIDE SEQUENCE [LARGE SCALE GENOMIC DNA]</scope>
    <source>
        <strain evidence="2 3">NPDC003029</strain>
    </source>
</reference>
<name>A0ABW6RLU5_9ACTN</name>
<organism evidence="2 3">
    <name type="scientific">Streptomyces flavidovirens</name>
    <dbReference type="NCBI Taxonomy" id="67298"/>
    <lineage>
        <taxon>Bacteria</taxon>
        <taxon>Bacillati</taxon>
        <taxon>Actinomycetota</taxon>
        <taxon>Actinomycetes</taxon>
        <taxon>Kitasatosporales</taxon>
        <taxon>Streptomycetaceae</taxon>
        <taxon>Streptomyces</taxon>
    </lineage>
</organism>
<sequence length="61" mass="6463">MSRLFSRTTTEGSRRPPSVRSGLNAERAVSADMRLGSADGCEPMLWLLSPGAASSRIGRVG</sequence>
<accession>A0ABW6RLU5</accession>
<comment type="caution">
    <text evidence="2">The sequence shown here is derived from an EMBL/GenBank/DDBJ whole genome shotgun (WGS) entry which is preliminary data.</text>
</comment>
<gene>
    <name evidence="2" type="ORF">ACFYWW_27930</name>
</gene>
<protein>
    <submittedName>
        <fullName evidence="2">Uncharacterized protein</fullName>
    </submittedName>
</protein>
<feature type="compositionally biased region" description="Polar residues" evidence="1">
    <location>
        <begin position="1"/>
        <end position="11"/>
    </location>
</feature>
<evidence type="ECO:0000313" key="2">
    <source>
        <dbReference type="EMBL" id="MFF3342511.1"/>
    </source>
</evidence>
<evidence type="ECO:0000313" key="3">
    <source>
        <dbReference type="Proteomes" id="UP001601976"/>
    </source>
</evidence>
<dbReference type="Proteomes" id="UP001601976">
    <property type="component" value="Unassembled WGS sequence"/>
</dbReference>
<evidence type="ECO:0000256" key="1">
    <source>
        <dbReference type="SAM" id="MobiDB-lite"/>
    </source>
</evidence>
<dbReference type="RefSeq" id="WP_387897467.1">
    <property type="nucleotide sequence ID" value="NZ_JBIAPK010000010.1"/>
</dbReference>
<proteinExistence type="predicted"/>
<keyword evidence="3" id="KW-1185">Reference proteome</keyword>
<dbReference type="EMBL" id="JBIAPK010000010">
    <property type="protein sequence ID" value="MFF3342511.1"/>
    <property type="molecule type" value="Genomic_DNA"/>
</dbReference>
<feature type="region of interest" description="Disordered" evidence="1">
    <location>
        <begin position="1"/>
        <end position="25"/>
    </location>
</feature>